<dbReference type="OrthoDB" id="6141954at2759"/>
<gene>
    <name evidence="4" type="ORF">MGAL_10B067489</name>
</gene>
<evidence type="ECO:0000259" key="3">
    <source>
        <dbReference type="PROSITE" id="PS51717"/>
    </source>
</evidence>
<dbReference type="SUPFAM" id="SSF52540">
    <property type="entry name" value="P-loop containing nucleoside triphosphate hydrolases"/>
    <property type="match status" value="1"/>
</dbReference>
<dbReference type="PANTHER" id="PTHR14819:SF25">
    <property type="entry name" value="CHROMOSOME UNDETERMINED SCAFFOLD_52, WHOLE GENOME SHOTGUN SEQUENCE"/>
    <property type="match status" value="1"/>
</dbReference>
<dbReference type="Proteomes" id="UP000596742">
    <property type="component" value="Unassembled WGS sequence"/>
</dbReference>
<dbReference type="Gene3D" id="3.40.50.300">
    <property type="entry name" value="P-loop containing nucleotide triphosphate hydrolases"/>
    <property type="match status" value="1"/>
</dbReference>
<dbReference type="GO" id="GO:0005525">
    <property type="term" value="F:GTP binding"/>
    <property type="evidence" value="ECO:0007669"/>
    <property type="project" value="InterPro"/>
</dbReference>
<comment type="caution">
    <text evidence="4">The sequence shown here is derived from an EMBL/GenBank/DDBJ whole genome shotgun (WGS) entry which is preliminary data.</text>
</comment>
<proteinExistence type="inferred from homology"/>
<name>A0A8B6FWF2_MYTGA</name>
<evidence type="ECO:0000256" key="1">
    <source>
        <dbReference type="ARBA" id="ARBA00006828"/>
    </source>
</evidence>
<organism evidence="4 5">
    <name type="scientific">Mytilus galloprovincialis</name>
    <name type="common">Mediterranean mussel</name>
    <dbReference type="NCBI Taxonomy" id="29158"/>
    <lineage>
        <taxon>Eukaryota</taxon>
        <taxon>Metazoa</taxon>
        <taxon>Spiralia</taxon>
        <taxon>Lophotrochozoa</taxon>
        <taxon>Mollusca</taxon>
        <taxon>Bivalvia</taxon>
        <taxon>Autobranchia</taxon>
        <taxon>Pteriomorphia</taxon>
        <taxon>Mytilida</taxon>
        <taxon>Mytiloidea</taxon>
        <taxon>Mytilidae</taxon>
        <taxon>Mytilinae</taxon>
        <taxon>Mytilus</taxon>
    </lineage>
</organism>
<dbReference type="InterPro" id="IPR030383">
    <property type="entry name" value="G_VLIG_dom"/>
</dbReference>
<sequence>MATGFSDSIKDSDFQGFTTETDLLDQLGLTEYFPETLSLEDVREHDFDTAARDSHEIKWVLISKLIGLNSKARDVELEPYFKENAKRTNLEQNKENSSFDNLFSSVMKQFSPVVISNVQFNPLDVLFAIFCCCSPFLKQIIISKMFICRLAVPFISSEWIHVGQPIIWLWPLRSIMIEGRSRDNAAIQEGIVKSNLKIVSFIRIGRPVVSKSKLINQVMTDQYHDTFFNKDCPYGTSVRTVCNGLIEASWFLPTRDTRDTFSDVVMFLNLRGNGVDCKTQCQILRTTSHIILVMLESKVMLEKDTIDMCISLQESGVSVVYAVDCSEEDPEIVPHNIQKFMQHMKPFFKRMKFINIVNQKGVATVKEEIRDAIRYFLNGKPDTTIESMAKQIMTCSVKSDELFSDICSRGRGKTTSIIDVVRKDKKTEILPLQNPIWMELTKIEKQQRRASETFEMKQVDKLEQTKQHLRRKQHERCEHMSHAITKLIATMIELEKSPDELRFFISYLKQEMDEISRVNLPNLVQQYHMKWAKWESQKGKIDPKKLNAIKIDVDKAERNLVEAPFGFEHLIREIGQIYECVKIVSPTTDTSFIRTVIQCPRLVAKQLLLGQPFEIMDGDAANVPTTWVSAVFDEIIAIVGNVKLLSISVLGIQSSGKSTLLNTMFGLQFAVSAGRCTRGVFIQLVQVPKYKYPFEYIFVIDTEGLRAPELSDLKHEHDNELATFVIGLGDVTIINVKGENTAEVNDVLQIAVHAFLRLKLTAQNNISLYQSCLFVHQNVPAKDAKEKMMHGRKKFVENLDLMTKEAAEQENMSHISSFRQVMDFDSEDHVFYFSDLWYGDPPMAPVNPGYSKNVEMMKNFLLTDIVDKRTTFLTIEDTKQRITDLWEGILTDDFVYSFRNSLEIKAYNSIETTFQSITWSLERFVFEFIFKTAENEFGSCQNRENVRRIHSQIKIKFRQVLSNKLQSLIEKWHRALEKSPWKEIVVQWKETKANRLKQIAEDHRINAEEELNTLKEKYEFEVRNKTGLTLQEEDMLFDTAKSIAEQLKGKTPTDRQIQTEFSKMWKSLIDELGRKYSQNTSSVGDQIRCSLQELYQSDAAFLKTCIRQTDCQDYSEMNRLKGSIRTKDIKEGHVGVQMYPSEKSRFFISKDHARLATVQITDHILERLDVMIDEKKSSNAKFNILYVKELFKSIENDIQTHNEHKENKVPFNLLKPYQAMLLNHVGKYAEKVFTEMDERYEESNGWQRRLSDHKRQLWELFVARVNEQSEEIGAASIFIQVVNDAISSMVSKFLPIDVQNLVLMDFAHTKFHLMMKIMDGLAEIEDFEQFRSYTEDSETFAKKWISDYIEKRLFLQDKDDTMNMYSTLANTRIVKTFGFLNKAVKYACNCSAQFQENDIDSWIGCFIEGLNKELPLSASNFRQVIGRQIINVQRFGNTLLNDLSDLQIRVLGTFKTVTPSTVIWIGKNPSISTFTKLWGCKAHCPFCLEPCQKADEGHITIDKNDVHTCIQHRPAGINGAFFAASTQMSIEVCNFQVQSNTKFRCSVSHFECRNSGNCDSKDNITSHPFREYKKFIPAWDIAPSTSIRSSDYWSWYLATFVGNICDRYHIKLPDIPESWKIITKQQARTSLRKALN</sequence>
<keyword evidence="2" id="KW-0175">Coiled coil</keyword>
<reference evidence="4" key="1">
    <citation type="submission" date="2018-11" db="EMBL/GenBank/DDBJ databases">
        <authorList>
            <person name="Alioto T."/>
            <person name="Alioto T."/>
        </authorList>
    </citation>
    <scope>NUCLEOTIDE SEQUENCE</scope>
</reference>
<dbReference type="InterPro" id="IPR057365">
    <property type="entry name" value="URGCP"/>
</dbReference>
<dbReference type="EMBL" id="UYJE01007490">
    <property type="protein sequence ID" value="VDI55361.1"/>
    <property type="molecule type" value="Genomic_DNA"/>
</dbReference>
<dbReference type="InterPro" id="IPR052986">
    <property type="entry name" value="VLIG_GTPase"/>
</dbReference>
<comment type="similarity">
    <text evidence="1">Belongs to the TRAFAC class dynamin-like GTPase superfamily. Very large inducible GTPase (VLIG) family.</text>
</comment>
<dbReference type="InterPro" id="IPR027417">
    <property type="entry name" value="P-loop_NTPase"/>
</dbReference>
<feature type="coiled-coil region" evidence="2">
    <location>
        <begin position="997"/>
        <end position="1024"/>
    </location>
</feature>
<dbReference type="Pfam" id="PF25683">
    <property type="entry name" value="URGCP_GTPase"/>
    <property type="match status" value="1"/>
</dbReference>
<dbReference type="Pfam" id="PF25496">
    <property type="entry name" value="URGCP"/>
    <property type="match status" value="1"/>
</dbReference>
<evidence type="ECO:0000256" key="2">
    <source>
        <dbReference type="SAM" id="Coils"/>
    </source>
</evidence>
<evidence type="ECO:0000313" key="5">
    <source>
        <dbReference type="Proteomes" id="UP000596742"/>
    </source>
</evidence>
<keyword evidence="5" id="KW-1185">Reference proteome</keyword>
<protein>
    <recommendedName>
        <fullName evidence="3">VLIG-type G domain-containing protein</fullName>
    </recommendedName>
</protein>
<feature type="domain" description="VLIG-type G" evidence="3">
    <location>
        <begin position="641"/>
        <end position="883"/>
    </location>
</feature>
<evidence type="ECO:0000313" key="4">
    <source>
        <dbReference type="EMBL" id="VDI55361.1"/>
    </source>
</evidence>
<accession>A0A8B6FWF2</accession>
<dbReference type="PROSITE" id="PS51717">
    <property type="entry name" value="G_VLIG"/>
    <property type="match status" value="1"/>
</dbReference>
<dbReference type="PANTHER" id="PTHR14819">
    <property type="entry name" value="GTP-BINDING"/>
    <property type="match status" value="1"/>
</dbReference>